<dbReference type="OrthoDB" id="7853844at2759"/>
<feature type="compositionally biased region" description="Low complexity" evidence="1">
    <location>
        <begin position="751"/>
        <end position="760"/>
    </location>
</feature>
<organism evidence="2 3">
    <name type="scientific">Drosophila albomicans</name>
    <name type="common">Fruit fly</name>
    <dbReference type="NCBI Taxonomy" id="7291"/>
    <lineage>
        <taxon>Eukaryota</taxon>
        <taxon>Metazoa</taxon>
        <taxon>Ecdysozoa</taxon>
        <taxon>Arthropoda</taxon>
        <taxon>Hexapoda</taxon>
        <taxon>Insecta</taxon>
        <taxon>Pterygota</taxon>
        <taxon>Neoptera</taxon>
        <taxon>Endopterygota</taxon>
        <taxon>Diptera</taxon>
        <taxon>Brachycera</taxon>
        <taxon>Muscomorpha</taxon>
        <taxon>Ephydroidea</taxon>
        <taxon>Drosophilidae</taxon>
        <taxon>Drosophila</taxon>
    </lineage>
</organism>
<feature type="compositionally biased region" description="Polar residues" evidence="1">
    <location>
        <begin position="611"/>
        <end position="623"/>
    </location>
</feature>
<feature type="compositionally biased region" description="Basic residues" evidence="1">
    <location>
        <begin position="1186"/>
        <end position="1195"/>
    </location>
</feature>
<proteinExistence type="predicted"/>
<dbReference type="RefSeq" id="XP_051859343.1">
    <property type="nucleotide sequence ID" value="XM_052003383.1"/>
</dbReference>
<feature type="compositionally biased region" description="Polar residues" evidence="1">
    <location>
        <begin position="359"/>
        <end position="374"/>
    </location>
</feature>
<gene>
    <name evidence="3" type="primary">LOC127565335</name>
</gene>
<feature type="compositionally biased region" description="Polar residues" evidence="1">
    <location>
        <begin position="1290"/>
        <end position="1313"/>
    </location>
</feature>
<feature type="region of interest" description="Disordered" evidence="1">
    <location>
        <begin position="1173"/>
        <end position="1198"/>
    </location>
</feature>
<accession>A0A9C6T461</accession>
<feature type="region of interest" description="Disordered" evidence="1">
    <location>
        <begin position="976"/>
        <end position="1065"/>
    </location>
</feature>
<feature type="compositionally biased region" description="Polar residues" evidence="1">
    <location>
        <begin position="48"/>
        <end position="60"/>
    </location>
</feature>
<protein>
    <submittedName>
        <fullName evidence="3">Uncharacterized protein LOC127565335</fullName>
    </submittedName>
</protein>
<feature type="compositionally biased region" description="Basic residues" evidence="1">
    <location>
        <begin position="912"/>
        <end position="931"/>
    </location>
</feature>
<feature type="region of interest" description="Disordered" evidence="1">
    <location>
        <begin position="34"/>
        <end position="60"/>
    </location>
</feature>
<feature type="compositionally biased region" description="Polar residues" evidence="1">
    <location>
        <begin position="1014"/>
        <end position="1033"/>
    </location>
</feature>
<feature type="compositionally biased region" description="Basic and acidic residues" evidence="1">
    <location>
        <begin position="720"/>
        <end position="749"/>
    </location>
</feature>
<feature type="region of interest" description="Disordered" evidence="1">
    <location>
        <begin position="1290"/>
        <end position="1315"/>
    </location>
</feature>
<evidence type="ECO:0000313" key="2">
    <source>
        <dbReference type="Proteomes" id="UP000515160"/>
    </source>
</evidence>
<reference evidence="3" key="1">
    <citation type="submission" date="2025-08" db="UniProtKB">
        <authorList>
            <consortium name="RefSeq"/>
        </authorList>
    </citation>
    <scope>IDENTIFICATION</scope>
    <source>
        <strain evidence="3">15112-1751.03</strain>
        <tissue evidence="3">Whole Adult</tissue>
    </source>
</reference>
<keyword evidence="2" id="KW-1185">Reference proteome</keyword>
<feature type="region of interest" description="Disordered" evidence="1">
    <location>
        <begin position="604"/>
        <end position="623"/>
    </location>
</feature>
<evidence type="ECO:0000256" key="1">
    <source>
        <dbReference type="SAM" id="MobiDB-lite"/>
    </source>
</evidence>
<feature type="region of interest" description="Disordered" evidence="1">
    <location>
        <begin position="339"/>
        <end position="401"/>
    </location>
</feature>
<sequence length="1655" mass="186260">MSKGRGAAAAPATGTSLREYAAAEDRLLDFFSPLSTEEAAAAPGPTDPSASSDVAQQNEVDPSRDNMLAFISDDTELHSLLANSENSFKGFDNDMQENDSGGGDQSHVYGVHLSIVNSSPKRVVLSPQITNAPLTLMNVRSTNDEYLLSNGIGSHSQQSNEEQMDEIEEQHVMEDSDAGCVIYDNNVVLLTDDQCCEIIVTHSVHPGAEMERAYLMAVEEEQELNNGGVVYSNAEDEEPSNEAHVYLSDAAMVLDQQHQQHQQLILDTAVDEETPQVSDSYVDDICEVYDHELEEHDDECVVVEPPSSLRMQMGLQEIAIEEQQEPEEQPTILIASDGVEDQQQEHEQEQEQAAAAVPHSSTTEFPVSSTSMPNGSDYDDYDDDVGTAEEQSPPHPRKYAPLKNTLSADAMDRRLANICQAQPQMSFSEKMDNWNCALHCDVVEDVENFEAEFEQHEAKPAVQPKFNEFYDKLRQSNAELRRDLIQQTAAGELSAIDAHDTPYSSEDVAIQKRPNYRRLLQHDEPIVLDDDDDEEDDDDCIEVHVTPSIKTLVPVPESECAAEPEMDSQPEPQLKVETQVEQHTPERVGFNTIQTQTLLQSLQTKETSTTDLGSQEKPSSCVKNNQSIVPDELLYQAIVTEQYTELENSKNTQQLSVQEQKQQGLEYHNHVQLNEQHEFCNYLGLTELATANAVATAMRELANSNVGRRSLRVRTQQQLDRMRNDVRGKRGRQQKEKREPQQQEDEKQLNSESCNSSVSSHRQQNVSLRGKEPTALANIFTAPAYEMPSARITTPSQALEYFFQSPTGDVEQQPVAGKAFSSNGNALSLEAAFAKVYAAAAPAQNDLHESMQNRLRQARESKPSIYIVKSLNNSASSAVSPNAFVPPSPERLKCNKTPISEAVSGDVATKTSQRKSLKKTPQKATPKRRRTTAAGPTTASTPPDRELITRSMNSKMLRNRKVNMLKTFELADLPQARNKQRLSGGSTVAAKRVATKKTSKKPDSSPAQYLLVDTTEQQRLDQQQASPTKSTRIPRTPKRMPQRTSRLRHEQQTVESKSSKRRCLRAKSLPMASRVDEPDRVAVANADLGAVPSVKGALEMQKPLMDTHEFITNHVVVSPPLFTAAIRRYVNAVRSPMEQHQAPEANEEQEEQQHSPPLEGFVDRTGRYSPFAKPALIYPPESSRPRSPHFSRRSRQMAGTHVDFEMDNVRQMQMAPPGALLSLTKGPTTLRNPLAGKNGKVLYMYYELEQLIVLQERIITFWKYSKIFNVLQKPKPDDLTTNAATSQQHSYNIFGANTSSTGNNKSTRRTTGVSDDLESDSIDQHWVYLGGTRRTTNDVEVVMPYANRLCAHNSTPVYIEMRSHQLDHHRRESMLLSLYVNVYYYCEEEMRPKLHSVHLDAVNCDWNQVIYTCIPESRYFVMAWQQEIVMGKPRSGICKYSLTPTLDTLASIREFKQLRHELIHIECLMEDRLIGYGQTRITIWDHRSGDTLMNYDLGFDLGHNLGVMHFPSFEMDQSSLLVLYQHVKEQNKWPELRIIACELSHATPSHRLLHIHRLPSPQFDCQLVAINTGDHLILKSPSDDEIWISITDPRQLTYLSPQGCQRYYTRQKQQVIIMTPETLTVDSITNYILHLATQHQRMMRMAAADLAATTR</sequence>
<feature type="compositionally biased region" description="Polar residues" evidence="1">
    <location>
        <begin position="708"/>
        <end position="719"/>
    </location>
</feature>
<evidence type="ECO:0000313" key="3">
    <source>
        <dbReference type="RefSeq" id="XP_051859343.1"/>
    </source>
</evidence>
<feature type="region of interest" description="Disordered" evidence="1">
    <location>
        <begin position="877"/>
        <end position="951"/>
    </location>
</feature>
<feature type="compositionally biased region" description="Acidic residues" evidence="1">
    <location>
        <begin position="377"/>
        <end position="387"/>
    </location>
</feature>
<name>A0A9C6T461_DROAB</name>
<feature type="region of interest" description="Disordered" evidence="1">
    <location>
        <begin position="1135"/>
        <end position="1159"/>
    </location>
</feature>
<dbReference type="GeneID" id="127565335"/>
<dbReference type="Proteomes" id="UP000515160">
    <property type="component" value="Chromosome 2L"/>
</dbReference>
<feature type="region of interest" description="Disordered" evidence="1">
    <location>
        <begin position="708"/>
        <end position="770"/>
    </location>
</feature>
<feature type="compositionally biased region" description="Low complexity" evidence="1">
    <location>
        <begin position="932"/>
        <end position="942"/>
    </location>
</feature>